<dbReference type="Proteomes" id="UP000641932">
    <property type="component" value="Unassembled WGS sequence"/>
</dbReference>
<feature type="compositionally biased region" description="Polar residues" evidence="1">
    <location>
        <begin position="11"/>
        <end position="27"/>
    </location>
</feature>
<evidence type="ECO:0000313" key="3">
    <source>
        <dbReference type="Proteomes" id="UP000641932"/>
    </source>
</evidence>
<feature type="region of interest" description="Disordered" evidence="1">
    <location>
        <begin position="1"/>
        <end position="27"/>
    </location>
</feature>
<name>A0A917ZGM3_9ACTN</name>
<gene>
    <name evidence="2" type="ORF">GCM10012280_10310</name>
</gene>
<keyword evidence="3" id="KW-1185">Reference proteome</keyword>
<proteinExistence type="predicted"/>
<evidence type="ECO:0000313" key="2">
    <source>
        <dbReference type="EMBL" id="GGO82803.1"/>
    </source>
</evidence>
<sequence>MVLLERPMASLSASGGSSNRPPQSGQLALNIAVVTSAPLSAAPAPPLTAPAPRPGLPAARPPRRRTRCSPYTRCSPCAR</sequence>
<evidence type="ECO:0000256" key="1">
    <source>
        <dbReference type="SAM" id="MobiDB-lite"/>
    </source>
</evidence>
<accession>A0A917ZGM3</accession>
<feature type="compositionally biased region" description="Pro residues" evidence="1">
    <location>
        <begin position="43"/>
        <end position="55"/>
    </location>
</feature>
<reference evidence="2" key="2">
    <citation type="submission" date="2020-09" db="EMBL/GenBank/DDBJ databases">
        <authorList>
            <person name="Sun Q."/>
            <person name="Zhou Y."/>
        </authorList>
    </citation>
    <scope>NUCLEOTIDE SEQUENCE</scope>
    <source>
        <strain evidence="2">CGMCC 4.7201</strain>
    </source>
</reference>
<feature type="region of interest" description="Disordered" evidence="1">
    <location>
        <begin position="40"/>
        <end position="79"/>
    </location>
</feature>
<dbReference type="EMBL" id="BMMS01000003">
    <property type="protein sequence ID" value="GGO82803.1"/>
    <property type="molecule type" value="Genomic_DNA"/>
</dbReference>
<dbReference type="AlphaFoldDB" id="A0A917ZGM3"/>
<reference evidence="2" key="1">
    <citation type="journal article" date="2014" name="Int. J. Syst. Evol. Microbiol.">
        <title>Complete genome sequence of Corynebacterium casei LMG S-19264T (=DSM 44701T), isolated from a smear-ripened cheese.</title>
        <authorList>
            <consortium name="US DOE Joint Genome Institute (JGI-PGF)"/>
            <person name="Walter F."/>
            <person name="Albersmeier A."/>
            <person name="Kalinowski J."/>
            <person name="Ruckert C."/>
        </authorList>
    </citation>
    <scope>NUCLEOTIDE SEQUENCE</scope>
    <source>
        <strain evidence="2">CGMCC 4.7201</strain>
    </source>
</reference>
<organism evidence="2 3">
    <name type="scientific">Wenjunlia tyrosinilytica</name>
    <dbReference type="NCBI Taxonomy" id="1544741"/>
    <lineage>
        <taxon>Bacteria</taxon>
        <taxon>Bacillati</taxon>
        <taxon>Actinomycetota</taxon>
        <taxon>Actinomycetes</taxon>
        <taxon>Kitasatosporales</taxon>
        <taxon>Streptomycetaceae</taxon>
        <taxon>Wenjunlia</taxon>
    </lineage>
</organism>
<protein>
    <submittedName>
        <fullName evidence="2">Uncharacterized protein</fullName>
    </submittedName>
</protein>
<comment type="caution">
    <text evidence="2">The sequence shown here is derived from an EMBL/GenBank/DDBJ whole genome shotgun (WGS) entry which is preliminary data.</text>
</comment>